<evidence type="ECO:0008006" key="4">
    <source>
        <dbReference type="Google" id="ProtNLM"/>
    </source>
</evidence>
<keyword evidence="1" id="KW-0472">Membrane</keyword>
<organism evidence="2 3">
    <name type="scientific">Phenylobacterium deserti</name>
    <dbReference type="NCBI Taxonomy" id="1914756"/>
    <lineage>
        <taxon>Bacteria</taxon>
        <taxon>Pseudomonadati</taxon>
        <taxon>Pseudomonadota</taxon>
        <taxon>Alphaproteobacteria</taxon>
        <taxon>Caulobacterales</taxon>
        <taxon>Caulobacteraceae</taxon>
        <taxon>Phenylobacterium</taxon>
    </lineage>
</organism>
<gene>
    <name evidence="2" type="ORF">DJ018_13735</name>
</gene>
<evidence type="ECO:0000313" key="3">
    <source>
        <dbReference type="Proteomes" id="UP000249725"/>
    </source>
</evidence>
<keyword evidence="1" id="KW-1133">Transmembrane helix</keyword>
<dbReference type="EMBL" id="QFYR01000003">
    <property type="protein sequence ID" value="RAK52206.1"/>
    <property type="molecule type" value="Genomic_DNA"/>
</dbReference>
<feature type="transmembrane region" description="Helical" evidence="1">
    <location>
        <begin position="80"/>
        <end position="103"/>
    </location>
</feature>
<dbReference type="Proteomes" id="UP000249725">
    <property type="component" value="Unassembled WGS sequence"/>
</dbReference>
<evidence type="ECO:0000313" key="2">
    <source>
        <dbReference type="EMBL" id="RAK52206.1"/>
    </source>
</evidence>
<reference evidence="3" key="1">
    <citation type="submission" date="2018-05" db="EMBL/GenBank/DDBJ databases">
        <authorList>
            <person name="Li X."/>
        </authorList>
    </citation>
    <scope>NUCLEOTIDE SEQUENCE [LARGE SCALE GENOMIC DNA]</scope>
    <source>
        <strain evidence="3">YIM 73061</strain>
    </source>
</reference>
<keyword evidence="3" id="KW-1185">Reference proteome</keyword>
<accession>A0A328ADB0</accession>
<comment type="caution">
    <text evidence="2">The sequence shown here is derived from an EMBL/GenBank/DDBJ whole genome shotgun (WGS) entry which is preliminary data.</text>
</comment>
<protein>
    <recommendedName>
        <fullName evidence="4">DUF2721 domain-containing protein</fullName>
    </recommendedName>
</protein>
<name>A0A328ADB0_9CAUL</name>
<proteinExistence type="predicted"/>
<dbReference type="AlphaFoldDB" id="A0A328ADB0"/>
<dbReference type="InterPro" id="IPR021279">
    <property type="entry name" value="DUF2721"/>
</dbReference>
<feature type="transmembrane region" description="Helical" evidence="1">
    <location>
        <begin position="115"/>
        <end position="137"/>
    </location>
</feature>
<dbReference type="Pfam" id="PF11026">
    <property type="entry name" value="DUF2721"/>
    <property type="match status" value="1"/>
</dbReference>
<dbReference type="RefSeq" id="WP_111515530.1">
    <property type="nucleotide sequence ID" value="NZ_QFYR01000003.1"/>
</dbReference>
<evidence type="ECO:0000256" key="1">
    <source>
        <dbReference type="SAM" id="Phobius"/>
    </source>
</evidence>
<keyword evidence="1" id="KW-0812">Transmembrane</keyword>
<feature type="transmembrane region" description="Helical" evidence="1">
    <location>
        <begin position="6"/>
        <end position="25"/>
    </location>
</feature>
<sequence>MLEDPFSSLSFIAGPAILTNACAVLQNGATTRYSLAISQWRDFRASMAAGDGRVALQYTSPEEAVKLAGRRVRLLLRSLGLLNGAMALFAGTTVLGLTGAFLAQGGLVSAAAVSLAILLLGSAGLVVLLGGTTTFFLESSCGGALLRLHREFGGDAATNPGRPTAAV</sequence>
<dbReference type="OrthoDB" id="8482247at2"/>